<feature type="compositionally biased region" description="Basic and acidic residues" evidence="1">
    <location>
        <begin position="76"/>
        <end position="86"/>
    </location>
</feature>
<evidence type="ECO:0000313" key="3">
    <source>
        <dbReference type="EMBL" id="KAJ8977177.1"/>
    </source>
</evidence>
<keyword evidence="2" id="KW-1133">Transmembrane helix</keyword>
<dbReference type="EMBL" id="JAPWTJ010000580">
    <property type="protein sequence ID" value="KAJ8977177.1"/>
    <property type="molecule type" value="Genomic_DNA"/>
</dbReference>
<protein>
    <recommendedName>
        <fullName evidence="5">LEM domain-containing protein</fullName>
    </recommendedName>
</protein>
<accession>A0ABQ9JHL0</accession>
<sequence>MSTIDKAVSTEDLCAEIQKETAILGVARLEALIHTLVENKVEALKNDSGQLPGVHGSPRNIFNRLKHISTANKIRKVPEAEPEKKTETRRRKNKRPSCYRYDTLSSKKFPHLPRKVSSINVECQVLRFPSTSEEDRNRYDNIYIDNSCSSLAERQPSCCCNREINGQIPHFDDDYISLKIEGYGDAETDAIMSEEALRRARRKRRRRRKRRMKKRMALHHAHLVDPIEVNESYKNLTEDELSRRAKWTIVATACLLLFMCLLLVGITLRMAPIIDEMALHTTHFLHTLEFYANSTMTSYVRKENEEFINSLARSRNSSSTSVQENVSNDSKWLWQV</sequence>
<dbReference type="Proteomes" id="UP001162164">
    <property type="component" value="Unassembled WGS sequence"/>
</dbReference>
<proteinExistence type="predicted"/>
<organism evidence="3 4">
    <name type="scientific">Molorchus minor</name>
    <dbReference type="NCBI Taxonomy" id="1323400"/>
    <lineage>
        <taxon>Eukaryota</taxon>
        <taxon>Metazoa</taxon>
        <taxon>Ecdysozoa</taxon>
        <taxon>Arthropoda</taxon>
        <taxon>Hexapoda</taxon>
        <taxon>Insecta</taxon>
        <taxon>Pterygota</taxon>
        <taxon>Neoptera</taxon>
        <taxon>Endopterygota</taxon>
        <taxon>Coleoptera</taxon>
        <taxon>Polyphaga</taxon>
        <taxon>Cucujiformia</taxon>
        <taxon>Chrysomeloidea</taxon>
        <taxon>Cerambycidae</taxon>
        <taxon>Lamiinae</taxon>
        <taxon>Monochamini</taxon>
        <taxon>Molorchus</taxon>
    </lineage>
</organism>
<keyword evidence="2" id="KW-0472">Membrane</keyword>
<feature type="transmembrane region" description="Helical" evidence="2">
    <location>
        <begin position="247"/>
        <end position="268"/>
    </location>
</feature>
<gene>
    <name evidence="3" type="ORF">NQ317_003117</name>
</gene>
<evidence type="ECO:0000313" key="4">
    <source>
        <dbReference type="Proteomes" id="UP001162164"/>
    </source>
</evidence>
<evidence type="ECO:0000256" key="2">
    <source>
        <dbReference type="SAM" id="Phobius"/>
    </source>
</evidence>
<evidence type="ECO:0008006" key="5">
    <source>
        <dbReference type="Google" id="ProtNLM"/>
    </source>
</evidence>
<feature type="compositionally biased region" description="Basic residues" evidence="1">
    <location>
        <begin position="87"/>
        <end position="97"/>
    </location>
</feature>
<name>A0ABQ9JHL0_9CUCU</name>
<comment type="caution">
    <text evidence="3">The sequence shown here is derived from an EMBL/GenBank/DDBJ whole genome shotgun (WGS) entry which is preliminary data.</text>
</comment>
<feature type="region of interest" description="Disordered" evidence="1">
    <location>
        <begin position="72"/>
        <end position="97"/>
    </location>
</feature>
<keyword evidence="4" id="KW-1185">Reference proteome</keyword>
<keyword evidence="2" id="KW-0812">Transmembrane</keyword>
<reference evidence="3" key="1">
    <citation type="journal article" date="2023" name="Insect Mol. Biol.">
        <title>Genome sequencing provides insights into the evolution of gene families encoding plant cell wall-degrading enzymes in longhorned beetles.</title>
        <authorList>
            <person name="Shin N.R."/>
            <person name="Okamura Y."/>
            <person name="Kirsch R."/>
            <person name="Pauchet Y."/>
        </authorList>
    </citation>
    <scope>NUCLEOTIDE SEQUENCE</scope>
    <source>
        <strain evidence="3">MMC_N1</strain>
    </source>
</reference>
<evidence type="ECO:0000256" key="1">
    <source>
        <dbReference type="SAM" id="MobiDB-lite"/>
    </source>
</evidence>